<feature type="transmembrane region" description="Helical" evidence="8">
    <location>
        <begin position="90"/>
        <end position="111"/>
    </location>
</feature>
<accession>A0ABW0BX48</accession>
<keyword evidence="2" id="KW-1003">Cell membrane</keyword>
<comment type="caution">
    <text evidence="10">The sequence shown here is derived from an EMBL/GenBank/DDBJ whole genome shotgun (WGS) entry which is preliminary data.</text>
</comment>
<evidence type="ECO:0000259" key="9">
    <source>
        <dbReference type="Pfam" id="PF12821"/>
    </source>
</evidence>
<keyword evidence="6 8" id="KW-0472">Membrane</keyword>
<dbReference type="Pfam" id="PF12821">
    <property type="entry name" value="ThrE_2"/>
    <property type="match status" value="1"/>
</dbReference>
<sequence>METLDALFKGLWCALAAVGFGVLFNAPRKSLWMILLVGFLGGMTKFGLMLPAVGARIVFATFLAGLVIGFSGVFLGNWKKIIPMMITIPSVIPLVPGVFFYRSILGLISLTQEPEQNYTQLVNQTIYNGTMSVFVLLAITLGVVIPLILFKLENVKSPLPAKDGLRSGKNTF</sequence>
<evidence type="ECO:0000313" key="11">
    <source>
        <dbReference type="Proteomes" id="UP001596163"/>
    </source>
</evidence>
<evidence type="ECO:0000256" key="7">
    <source>
        <dbReference type="ARBA" id="ARBA00034125"/>
    </source>
</evidence>
<evidence type="ECO:0000256" key="2">
    <source>
        <dbReference type="ARBA" id="ARBA00022475"/>
    </source>
</evidence>
<evidence type="ECO:0000256" key="5">
    <source>
        <dbReference type="ARBA" id="ARBA00022989"/>
    </source>
</evidence>
<organism evidence="10 11">
    <name type="scientific">Algoriphagus aquatilis</name>
    <dbReference type="NCBI Taxonomy" id="490186"/>
    <lineage>
        <taxon>Bacteria</taxon>
        <taxon>Pseudomonadati</taxon>
        <taxon>Bacteroidota</taxon>
        <taxon>Cytophagia</taxon>
        <taxon>Cytophagales</taxon>
        <taxon>Cyclobacteriaceae</taxon>
        <taxon>Algoriphagus</taxon>
    </lineage>
</organism>
<evidence type="ECO:0000256" key="8">
    <source>
        <dbReference type="SAM" id="Phobius"/>
    </source>
</evidence>
<dbReference type="InterPro" id="IPR024528">
    <property type="entry name" value="ThrE_2"/>
</dbReference>
<dbReference type="Proteomes" id="UP001596163">
    <property type="component" value="Unassembled WGS sequence"/>
</dbReference>
<feature type="transmembrane region" description="Helical" evidence="8">
    <location>
        <begin position="6"/>
        <end position="24"/>
    </location>
</feature>
<comment type="similarity">
    <text evidence="7">Belongs to the ThrE exporter (TC 2.A.79) family.</text>
</comment>
<dbReference type="PANTHER" id="PTHR34390">
    <property type="entry name" value="UPF0442 PROTEIN YJJB-RELATED"/>
    <property type="match status" value="1"/>
</dbReference>
<feature type="transmembrane region" description="Helical" evidence="8">
    <location>
        <begin position="57"/>
        <end position="78"/>
    </location>
</feature>
<evidence type="ECO:0000256" key="3">
    <source>
        <dbReference type="ARBA" id="ARBA00022519"/>
    </source>
</evidence>
<keyword evidence="3" id="KW-0997">Cell inner membrane</keyword>
<feature type="transmembrane region" description="Helical" evidence="8">
    <location>
        <begin position="31"/>
        <end position="51"/>
    </location>
</feature>
<evidence type="ECO:0000256" key="4">
    <source>
        <dbReference type="ARBA" id="ARBA00022692"/>
    </source>
</evidence>
<name>A0ABW0BX48_9BACT</name>
<keyword evidence="4 8" id="KW-0812">Transmembrane</keyword>
<keyword evidence="5 8" id="KW-1133">Transmembrane helix</keyword>
<feature type="transmembrane region" description="Helical" evidence="8">
    <location>
        <begin position="131"/>
        <end position="150"/>
    </location>
</feature>
<gene>
    <name evidence="10" type="ORF">ACFPIK_10815</name>
</gene>
<dbReference type="EMBL" id="JBHSKS010000007">
    <property type="protein sequence ID" value="MFC5192261.1"/>
    <property type="molecule type" value="Genomic_DNA"/>
</dbReference>
<evidence type="ECO:0000256" key="6">
    <source>
        <dbReference type="ARBA" id="ARBA00023136"/>
    </source>
</evidence>
<protein>
    <submittedName>
        <fullName evidence="10">Threonine/serine exporter family protein</fullName>
    </submittedName>
</protein>
<proteinExistence type="inferred from homology"/>
<evidence type="ECO:0000313" key="10">
    <source>
        <dbReference type="EMBL" id="MFC5192261.1"/>
    </source>
</evidence>
<reference evidence="11" key="1">
    <citation type="journal article" date="2019" name="Int. J. Syst. Evol. Microbiol.">
        <title>The Global Catalogue of Microorganisms (GCM) 10K type strain sequencing project: providing services to taxonomists for standard genome sequencing and annotation.</title>
        <authorList>
            <consortium name="The Broad Institute Genomics Platform"/>
            <consortium name="The Broad Institute Genome Sequencing Center for Infectious Disease"/>
            <person name="Wu L."/>
            <person name="Ma J."/>
        </authorList>
    </citation>
    <scope>NUCLEOTIDE SEQUENCE [LARGE SCALE GENOMIC DNA]</scope>
    <source>
        <strain evidence="11">CGMCC 1.7030</strain>
    </source>
</reference>
<dbReference type="RefSeq" id="WP_377915101.1">
    <property type="nucleotide sequence ID" value="NZ_JBHSKS010000007.1"/>
</dbReference>
<dbReference type="InterPro" id="IPR050539">
    <property type="entry name" value="ThrE_Dicarb/AminoAcid_Exp"/>
</dbReference>
<keyword evidence="11" id="KW-1185">Reference proteome</keyword>
<dbReference type="PANTHER" id="PTHR34390:SF1">
    <property type="entry name" value="SUCCINATE TRANSPORTER SUBUNIT YJJB-RELATED"/>
    <property type="match status" value="1"/>
</dbReference>
<comment type="subcellular location">
    <subcellularLocation>
        <location evidence="1">Cell membrane</location>
        <topology evidence="1">Multi-pass membrane protein</topology>
    </subcellularLocation>
</comment>
<evidence type="ECO:0000256" key="1">
    <source>
        <dbReference type="ARBA" id="ARBA00004651"/>
    </source>
</evidence>
<feature type="domain" description="Threonine/Serine exporter ThrE" evidence="9">
    <location>
        <begin position="11"/>
        <end position="147"/>
    </location>
</feature>